<feature type="domain" description="TonB-dependent receptor plug" evidence="3">
    <location>
        <begin position="116"/>
        <end position="198"/>
    </location>
</feature>
<dbReference type="RefSeq" id="WP_279651172.1">
    <property type="nucleotide sequence ID" value="NZ_CP122539.1"/>
</dbReference>
<protein>
    <submittedName>
        <fullName evidence="4">TonB-dependent receptor plug domain-containing protein</fullName>
    </submittedName>
</protein>
<feature type="chain" id="PRO_5046801715" evidence="2">
    <location>
        <begin position="19"/>
        <end position="204"/>
    </location>
</feature>
<dbReference type="PROSITE" id="PS52016">
    <property type="entry name" value="TONB_DEPENDENT_REC_3"/>
    <property type="match status" value="1"/>
</dbReference>
<keyword evidence="1" id="KW-0813">Transport</keyword>
<dbReference type="InterPro" id="IPR039426">
    <property type="entry name" value="TonB-dep_rcpt-like"/>
</dbReference>
<keyword evidence="5" id="KW-1185">Reference proteome</keyword>
<proteinExistence type="inferred from homology"/>
<evidence type="ECO:0000313" key="5">
    <source>
        <dbReference type="Proteomes" id="UP001232001"/>
    </source>
</evidence>
<keyword evidence="1" id="KW-1134">Transmembrane beta strand</keyword>
<keyword evidence="4" id="KW-0675">Receptor</keyword>
<evidence type="ECO:0000313" key="4">
    <source>
        <dbReference type="EMBL" id="WGH75286.1"/>
    </source>
</evidence>
<keyword evidence="1" id="KW-0998">Cell outer membrane</keyword>
<dbReference type="InterPro" id="IPR037066">
    <property type="entry name" value="Plug_dom_sf"/>
</dbReference>
<dbReference type="SUPFAM" id="SSF56935">
    <property type="entry name" value="Porins"/>
    <property type="match status" value="1"/>
</dbReference>
<dbReference type="Gene3D" id="2.170.130.10">
    <property type="entry name" value="TonB-dependent receptor, plug domain"/>
    <property type="match status" value="1"/>
</dbReference>
<keyword evidence="1" id="KW-0472">Membrane</keyword>
<sequence>MKKIVFLFIISLTFNLSASSQTKKLVIKVTDENNKPIPGAIILFDNVRQKSWTNSKGVFKTKIEETPEEISAFSPKIGIGKVKYSGQEVVHLKILKGKDKNLISVEDQHNNVTANAFQYRNIYDYLVGKVPGVNVVGTSIMIRGVNTVNGSTTPLFVFNGTIVSQSYFGQIVPTDIKSVTILKGPESAKYGIRGANGVIEVTSK</sequence>
<dbReference type="Pfam" id="PF07715">
    <property type="entry name" value="Plug"/>
    <property type="match status" value="1"/>
</dbReference>
<reference evidence="4 5" key="1">
    <citation type="submission" date="2023-04" db="EMBL/GenBank/DDBJ databases">
        <title>Tenacibaculum tangerinum sp. nov., isolated from sea tidal flat of South Korea.</title>
        <authorList>
            <person name="Lee S.H."/>
            <person name="Kim J.-J."/>
        </authorList>
    </citation>
    <scope>NUCLEOTIDE SEQUENCE [LARGE SCALE GENOMIC DNA]</scope>
    <source>
        <strain evidence="4 5">GRR-S3-23</strain>
    </source>
</reference>
<evidence type="ECO:0000259" key="3">
    <source>
        <dbReference type="Pfam" id="PF07715"/>
    </source>
</evidence>
<feature type="signal peptide" evidence="2">
    <location>
        <begin position="1"/>
        <end position="18"/>
    </location>
</feature>
<organism evidence="4 5">
    <name type="scientific">Tenacibaculum tangerinum</name>
    <dbReference type="NCBI Taxonomy" id="3038772"/>
    <lineage>
        <taxon>Bacteria</taxon>
        <taxon>Pseudomonadati</taxon>
        <taxon>Bacteroidota</taxon>
        <taxon>Flavobacteriia</taxon>
        <taxon>Flavobacteriales</taxon>
        <taxon>Flavobacteriaceae</taxon>
        <taxon>Tenacibaculum</taxon>
    </lineage>
</organism>
<gene>
    <name evidence="4" type="ORF">P8625_14610</name>
</gene>
<dbReference type="Proteomes" id="UP001232001">
    <property type="component" value="Chromosome"/>
</dbReference>
<accession>A0ABY8L2F2</accession>
<comment type="similarity">
    <text evidence="1">Belongs to the TonB-dependent receptor family.</text>
</comment>
<dbReference type="EMBL" id="CP122539">
    <property type="protein sequence ID" value="WGH75286.1"/>
    <property type="molecule type" value="Genomic_DNA"/>
</dbReference>
<evidence type="ECO:0000256" key="1">
    <source>
        <dbReference type="PROSITE-ProRule" id="PRU01360"/>
    </source>
</evidence>
<keyword evidence="2" id="KW-0732">Signal</keyword>
<comment type="subcellular location">
    <subcellularLocation>
        <location evidence="1">Cell outer membrane</location>
        <topology evidence="1">Multi-pass membrane protein</topology>
    </subcellularLocation>
</comment>
<evidence type="ECO:0000256" key="2">
    <source>
        <dbReference type="SAM" id="SignalP"/>
    </source>
</evidence>
<dbReference type="InterPro" id="IPR012910">
    <property type="entry name" value="Plug_dom"/>
</dbReference>
<keyword evidence="1" id="KW-0812">Transmembrane</keyword>
<name>A0ABY8L2F2_9FLAO</name>